<protein>
    <submittedName>
        <fullName evidence="3">Universal stress protein</fullName>
    </submittedName>
</protein>
<name>A0ABR9VSQ8_9SYNC</name>
<dbReference type="RefSeq" id="WP_190598742.1">
    <property type="nucleotide sequence ID" value="NZ_JADEVV010000029.1"/>
</dbReference>
<evidence type="ECO:0000313" key="3">
    <source>
        <dbReference type="EMBL" id="MBE9254399.1"/>
    </source>
</evidence>
<dbReference type="PANTHER" id="PTHR46268:SF8">
    <property type="entry name" value="UNIVERSAL STRESS PROTEIN SLL1388"/>
    <property type="match status" value="1"/>
</dbReference>
<evidence type="ECO:0000313" key="4">
    <source>
        <dbReference type="Proteomes" id="UP000658720"/>
    </source>
</evidence>
<dbReference type="Pfam" id="PF00582">
    <property type="entry name" value="Usp"/>
    <property type="match status" value="1"/>
</dbReference>
<dbReference type="Gene3D" id="3.40.50.620">
    <property type="entry name" value="HUPs"/>
    <property type="match status" value="1"/>
</dbReference>
<proteinExistence type="inferred from homology"/>
<dbReference type="EMBL" id="JADEVV010000029">
    <property type="protein sequence ID" value="MBE9254399.1"/>
    <property type="molecule type" value="Genomic_DNA"/>
</dbReference>
<comment type="similarity">
    <text evidence="1">Belongs to the universal stress protein A family.</text>
</comment>
<dbReference type="PRINTS" id="PR01438">
    <property type="entry name" value="UNVRSLSTRESS"/>
</dbReference>
<evidence type="ECO:0000259" key="2">
    <source>
        <dbReference type="Pfam" id="PF00582"/>
    </source>
</evidence>
<organism evidence="3 4">
    <name type="scientific">Synechocystis salina LEGE 00031</name>
    <dbReference type="NCBI Taxonomy" id="1828736"/>
    <lineage>
        <taxon>Bacteria</taxon>
        <taxon>Bacillati</taxon>
        <taxon>Cyanobacteriota</taxon>
        <taxon>Cyanophyceae</taxon>
        <taxon>Synechococcales</taxon>
        <taxon>Merismopediaceae</taxon>
        <taxon>Synechocystis</taxon>
    </lineage>
</organism>
<dbReference type="InterPro" id="IPR014729">
    <property type="entry name" value="Rossmann-like_a/b/a_fold"/>
</dbReference>
<dbReference type="InterPro" id="IPR006015">
    <property type="entry name" value="Universal_stress_UspA"/>
</dbReference>
<feature type="domain" description="UspA" evidence="2">
    <location>
        <begin position="1"/>
        <end position="158"/>
    </location>
</feature>
<keyword evidence="4" id="KW-1185">Reference proteome</keyword>
<dbReference type="Proteomes" id="UP000658720">
    <property type="component" value="Unassembled WGS sequence"/>
</dbReference>
<sequence>MFNRILVALDLSPAGQEVLEKGLSLAKAYGASLLLLHVLSAEEEGSPLPIPVNMDEIYPAVGNELTMEVWQQQWQTFEQEGLDTLEKRRQQALGLGIHCQAEQILGSPGKIICQRAKEDNSDIIVVGHRGRWGISEILLGSVGNYVFHHAHCCVFVVPTPD</sequence>
<gene>
    <name evidence="3" type="ORF">IQ217_11210</name>
</gene>
<comment type="caution">
    <text evidence="3">The sequence shown here is derived from an EMBL/GenBank/DDBJ whole genome shotgun (WGS) entry which is preliminary data.</text>
</comment>
<dbReference type="CDD" id="cd00293">
    <property type="entry name" value="USP-like"/>
    <property type="match status" value="1"/>
</dbReference>
<reference evidence="3 4" key="1">
    <citation type="submission" date="2020-10" db="EMBL/GenBank/DDBJ databases">
        <authorList>
            <person name="Castelo-Branco R."/>
            <person name="Eusebio N."/>
            <person name="Adriana R."/>
            <person name="Vieira A."/>
            <person name="Brugerolle De Fraissinette N."/>
            <person name="Rezende De Castro R."/>
            <person name="Schneider M.P."/>
            <person name="Vasconcelos V."/>
            <person name="Leao P.N."/>
        </authorList>
    </citation>
    <scope>NUCLEOTIDE SEQUENCE [LARGE SCALE GENOMIC DNA]</scope>
    <source>
        <strain evidence="3 4">LEGE 00031</strain>
    </source>
</reference>
<accession>A0ABR9VSQ8</accession>
<evidence type="ECO:0000256" key="1">
    <source>
        <dbReference type="ARBA" id="ARBA00008791"/>
    </source>
</evidence>
<dbReference type="InterPro" id="IPR006016">
    <property type="entry name" value="UspA"/>
</dbReference>
<dbReference type="SUPFAM" id="SSF52402">
    <property type="entry name" value="Adenine nucleotide alpha hydrolases-like"/>
    <property type="match status" value="1"/>
</dbReference>
<dbReference type="PANTHER" id="PTHR46268">
    <property type="entry name" value="STRESS RESPONSE PROTEIN NHAX"/>
    <property type="match status" value="1"/>
</dbReference>